<dbReference type="PANTHER" id="PTHR47040">
    <property type="entry name" value="OSJNBA0068L06.9 PROTEIN"/>
    <property type="match status" value="1"/>
</dbReference>
<accession>A0A445FHD1</accession>
<comment type="caution">
    <text evidence="1">The sequence shown here is derived from an EMBL/GenBank/DDBJ whole genome shotgun (WGS) entry which is preliminary data.</text>
</comment>
<evidence type="ECO:0000313" key="1">
    <source>
        <dbReference type="EMBL" id="RZB48249.1"/>
    </source>
</evidence>
<dbReference type="Proteomes" id="UP000289340">
    <property type="component" value="Chromosome 19"/>
</dbReference>
<keyword evidence="2" id="KW-1185">Reference proteome</keyword>
<evidence type="ECO:0000313" key="2">
    <source>
        <dbReference type="Proteomes" id="UP000289340"/>
    </source>
</evidence>
<gene>
    <name evidence="1" type="ORF">D0Y65_051684</name>
</gene>
<dbReference type="EMBL" id="QZWG01000019">
    <property type="protein sequence ID" value="RZB48249.1"/>
    <property type="molecule type" value="Genomic_DNA"/>
</dbReference>
<sequence>MHQPKLQEAKDSRLFGPVNMTDIVGRVIYRLRTCVDHGCVRNSMLKIWPVLAVELDVEEMSKNHKAQRPVWFAFLLSTQMGKPNECELKQRLSQPPLSEGGSVTMLQAMHLMANNVAGYDVASNADVECQKVGFFRVRVFLEEQLLRFLAPLRVITEFIHVSKLEG</sequence>
<organism evidence="1 2">
    <name type="scientific">Glycine soja</name>
    <name type="common">Wild soybean</name>
    <dbReference type="NCBI Taxonomy" id="3848"/>
    <lineage>
        <taxon>Eukaryota</taxon>
        <taxon>Viridiplantae</taxon>
        <taxon>Streptophyta</taxon>
        <taxon>Embryophyta</taxon>
        <taxon>Tracheophyta</taxon>
        <taxon>Spermatophyta</taxon>
        <taxon>Magnoliopsida</taxon>
        <taxon>eudicotyledons</taxon>
        <taxon>Gunneridae</taxon>
        <taxon>Pentapetalae</taxon>
        <taxon>rosids</taxon>
        <taxon>fabids</taxon>
        <taxon>Fabales</taxon>
        <taxon>Fabaceae</taxon>
        <taxon>Papilionoideae</taxon>
        <taxon>50 kb inversion clade</taxon>
        <taxon>NPAAA clade</taxon>
        <taxon>indigoferoid/millettioid clade</taxon>
        <taxon>Phaseoleae</taxon>
        <taxon>Glycine</taxon>
        <taxon>Glycine subgen. Soja</taxon>
    </lineage>
</organism>
<reference evidence="1 2" key="1">
    <citation type="submission" date="2018-09" db="EMBL/GenBank/DDBJ databases">
        <title>A high-quality reference genome of wild soybean provides a powerful tool to mine soybean genomes.</title>
        <authorList>
            <person name="Xie M."/>
            <person name="Chung C.Y.L."/>
            <person name="Li M.-W."/>
            <person name="Wong F.-L."/>
            <person name="Chan T.-F."/>
            <person name="Lam H.-M."/>
        </authorList>
    </citation>
    <scope>NUCLEOTIDE SEQUENCE [LARGE SCALE GENOMIC DNA]</scope>
    <source>
        <strain evidence="2">cv. W05</strain>
        <tissue evidence="1">Hypocotyl of etiolated seedlings</tissue>
    </source>
</reference>
<proteinExistence type="predicted"/>
<protein>
    <submittedName>
        <fullName evidence="1">Uncharacterized protein</fullName>
    </submittedName>
</protein>
<dbReference type="PANTHER" id="PTHR47040:SF1">
    <property type="entry name" value="MITOCHONDRIAL ATP-INDEPENDENT INNER MEMBRANE PROTEASE SUBUNIT 2"/>
    <property type="match status" value="1"/>
</dbReference>
<dbReference type="AlphaFoldDB" id="A0A445FHD1"/>
<dbReference type="InterPro" id="IPR053307">
    <property type="entry name" value="Mitochondrial_IM_protease"/>
</dbReference>
<name>A0A445FHD1_GLYSO</name>